<dbReference type="Pfam" id="PF24626">
    <property type="entry name" value="SH3_Tf2-1"/>
    <property type="match status" value="1"/>
</dbReference>
<dbReference type="Pfam" id="PF00385">
    <property type="entry name" value="Chromo"/>
    <property type="match status" value="1"/>
</dbReference>
<reference evidence="4 5" key="1">
    <citation type="submission" date="2014-04" db="EMBL/GenBank/DDBJ databases">
        <authorList>
            <consortium name="DOE Joint Genome Institute"/>
            <person name="Kuo A."/>
            <person name="Kohler A."/>
            <person name="Costa M.D."/>
            <person name="Nagy L.G."/>
            <person name="Floudas D."/>
            <person name="Copeland A."/>
            <person name="Barry K.W."/>
            <person name="Cichocki N."/>
            <person name="Veneault-Fourrey C."/>
            <person name="LaButti K."/>
            <person name="Lindquist E.A."/>
            <person name="Lipzen A."/>
            <person name="Lundell T."/>
            <person name="Morin E."/>
            <person name="Murat C."/>
            <person name="Sun H."/>
            <person name="Tunlid A."/>
            <person name="Henrissat B."/>
            <person name="Grigoriev I.V."/>
            <person name="Hibbett D.S."/>
            <person name="Martin F."/>
            <person name="Nordberg H.P."/>
            <person name="Cantor M.N."/>
            <person name="Hua S.X."/>
        </authorList>
    </citation>
    <scope>NUCLEOTIDE SEQUENCE [LARGE SCALE GENOMIC DNA]</scope>
    <source>
        <strain evidence="4 5">Marx 270</strain>
    </source>
</reference>
<evidence type="ECO:0000259" key="3">
    <source>
        <dbReference type="PROSITE" id="PS50013"/>
    </source>
</evidence>
<dbReference type="SMART" id="SM00298">
    <property type="entry name" value="CHROMO"/>
    <property type="match status" value="1"/>
</dbReference>
<dbReference type="InParanoid" id="A0A0C3PE90"/>
<dbReference type="PANTHER" id="PTHR22812">
    <property type="entry name" value="CHROMOBOX PROTEIN"/>
    <property type="match status" value="1"/>
</dbReference>
<feature type="non-terminal residue" evidence="4">
    <location>
        <position position="196"/>
    </location>
</feature>
<evidence type="ECO:0000313" key="4">
    <source>
        <dbReference type="EMBL" id="KIO06501.1"/>
    </source>
</evidence>
<dbReference type="InterPro" id="IPR016197">
    <property type="entry name" value="Chromo-like_dom_sf"/>
</dbReference>
<sequence>YGFDPAPYPTGQPPQESLAGDRLEQLAANRDAAIIAHKEAQELMKSRSKGTYMEFSVGDKVWLDASDLKRDVPSRKLVPRRHGPFVVSERISLVAYKLELPPNWRIHPVFHASKLTPFIETREYGLAQPPPPPELVGDENEWEVEAILKHKRARKPKYLYLVKWLGYPHSQNSWEGEENLINAPEVLAEYKRVHSL</sequence>
<evidence type="ECO:0000256" key="2">
    <source>
        <dbReference type="ARBA" id="ARBA00023242"/>
    </source>
</evidence>
<dbReference type="AlphaFoldDB" id="A0A0C3PE90"/>
<dbReference type="InterPro" id="IPR056924">
    <property type="entry name" value="SH3_Tf2-1"/>
</dbReference>
<dbReference type="InterPro" id="IPR023780">
    <property type="entry name" value="Chromo_domain"/>
</dbReference>
<dbReference type="Gene3D" id="2.40.50.40">
    <property type="match status" value="1"/>
</dbReference>
<name>A0A0C3PE90_PISTI</name>
<dbReference type="GO" id="GO:0005634">
    <property type="term" value="C:nucleus"/>
    <property type="evidence" value="ECO:0007669"/>
    <property type="project" value="UniProtKB-SubCell"/>
</dbReference>
<dbReference type="CDD" id="cd00024">
    <property type="entry name" value="CD_CSD"/>
    <property type="match status" value="1"/>
</dbReference>
<organism evidence="4 5">
    <name type="scientific">Pisolithus tinctorius Marx 270</name>
    <dbReference type="NCBI Taxonomy" id="870435"/>
    <lineage>
        <taxon>Eukaryota</taxon>
        <taxon>Fungi</taxon>
        <taxon>Dikarya</taxon>
        <taxon>Basidiomycota</taxon>
        <taxon>Agaricomycotina</taxon>
        <taxon>Agaricomycetes</taxon>
        <taxon>Agaricomycetidae</taxon>
        <taxon>Boletales</taxon>
        <taxon>Sclerodermatineae</taxon>
        <taxon>Pisolithaceae</taxon>
        <taxon>Pisolithus</taxon>
    </lineage>
</organism>
<feature type="non-terminal residue" evidence="4">
    <location>
        <position position="1"/>
    </location>
</feature>
<proteinExistence type="predicted"/>
<accession>A0A0C3PE90</accession>
<dbReference type="PROSITE" id="PS50013">
    <property type="entry name" value="CHROMO_2"/>
    <property type="match status" value="1"/>
</dbReference>
<reference evidence="5" key="2">
    <citation type="submission" date="2015-01" db="EMBL/GenBank/DDBJ databases">
        <title>Evolutionary Origins and Diversification of the Mycorrhizal Mutualists.</title>
        <authorList>
            <consortium name="DOE Joint Genome Institute"/>
            <consortium name="Mycorrhizal Genomics Consortium"/>
            <person name="Kohler A."/>
            <person name="Kuo A."/>
            <person name="Nagy L.G."/>
            <person name="Floudas D."/>
            <person name="Copeland A."/>
            <person name="Barry K.W."/>
            <person name="Cichocki N."/>
            <person name="Veneault-Fourrey C."/>
            <person name="LaButti K."/>
            <person name="Lindquist E.A."/>
            <person name="Lipzen A."/>
            <person name="Lundell T."/>
            <person name="Morin E."/>
            <person name="Murat C."/>
            <person name="Riley R."/>
            <person name="Ohm R."/>
            <person name="Sun H."/>
            <person name="Tunlid A."/>
            <person name="Henrissat B."/>
            <person name="Grigoriev I.V."/>
            <person name="Hibbett D.S."/>
            <person name="Martin F."/>
        </authorList>
    </citation>
    <scope>NUCLEOTIDE SEQUENCE [LARGE SCALE GENOMIC DNA]</scope>
    <source>
        <strain evidence="5">Marx 270</strain>
    </source>
</reference>
<protein>
    <recommendedName>
        <fullName evidence="3">Chromo domain-containing protein</fullName>
    </recommendedName>
</protein>
<dbReference type="Proteomes" id="UP000054217">
    <property type="component" value="Unassembled WGS sequence"/>
</dbReference>
<feature type="domain" description="Chromo" evidence="3">
    <location>
        <begin position="142"/>
        <end position="196"/>
    </location>
</feature>
<keyword evidence="5" id="KW-1185">Reference proteome</keyword>
<dbReference type="InterPro" id="IPR000953">
    <property type="entry name" value="Chromo/chromo_shadow_dom"/>
</dbReference>
<evidence type="ECO:0000313" key="5">
    <source>
        <dbReference type="Proteomes" id="UP000054217"/>
    </source>
</evidence>
<dbReference type="STRING" id="870435.A0A0C3PE90"/>
<comment type="subcellular location">
    <subcellularLocation>
        <location evidence="1">Nucleus</location>
    </subcellularLocation>
</comment>
<dbReference type="OrthoDB" id="3218226at2759"/>
<dbReference type="GO" id="GO:0006338">
    <property type="term" value="P:chromatin remodeling"/>
    <property type="evidence" value="ECO:0007669"/>
    <property type="project" value="UniProtKB-ARBA"/>
</dbReference>
<dbReference type="SUPFAM" id="SSF54160">
    <property type="entry name" value="Chromo domain-like"/>
    <property type="match status" value="1"/>
</dbReference>
<dbReference type="HOGENOM" id="CLU_000384_6_4_1"/>
<evidence type="ECO:0000256" key="1">
    <source>
        <dbReference type="ARBA" id="ARBA00004123"/>
    </source>
</evidence>
<keyword evidence="2" id="KW-0539">Nucleus</keyword>
<gene>
    <name evidence="4" type="ORF">M404DRAFT_83116</name>
</gene>
<dbReference type="InterPro" id="IPR051219">
    <property type="entry name" value="Heterochromatin_chromo-domain"/>
</dbReference>
<dbReference type="EMBL" id="KN831963">
    <property type="protein sequence ID" value="KIO06501.1"/>
    <property type="molecule type" value="Genomic_DNA"/>
</dbReference>